<evidence type="ECO:0000313" key="2">
    <source>
        <dbReference type="EMBL" id="GIG45916.1"/>
    </source>
</evidence>
<dbReference type="AlphaFoldDB" id="A0A919PJH4"/>
<gene>
    <name evidence="2" type="ORF">Dsi01nite_039570</name>
</gene>
<reference evidence="2" key="1">
    <citation type="submission" date="2021-01" db="EMBL/GenBank/DDBJ databases">
        <title>Whole genome shotgun sequence of Dactylosporangium siamense NBRC 106093.</title>
        <authorList>
            <person name="Komaki H."/>
            <person name="Tamura T."/>
        </authorList>
    </citation>
    <scope>NUCLEOTIDE SEQUENCE</scope>
    <source>
        <strain evidence="2">NBRC 106093</strain>
    </source>
</reference>
<keyword evidence="3" id="KW-1185">Reference proteome</keyword>
<evidence type="ECO:0000313" key="3">
    <source>
        <dbReference type="Proteomes" id="UP000660611"/>
    </source>
</evidence>
<keyword evidence="1" id="KW-0175">Coiled coil</keyword>
<dbReference type="RefSeq" id="WP_203847711.1">
    <property type="nucleotide sequence ID" value="NZ_BAAAVW010000012.1"/>
</dbReference>
<evidence type="ECO:0008006" key="4">
    <source>
        <dbReference type="Google" id="ProtNLM"/>
    </source>
</evidence>
<organism evidence="2 3">
    <name type="scientific">Dactylosporangium siamense</name>
    <dbReference type="NCBI Taxonomy" id="685454"/>
    <lineage>
        <taxon>Bacteria</taxon>
        <taxon>Bacillati</taxon>
        <taxon>Actinomycetota</taxon>
        <taxon>Actinomycetes</taxon>
        <taxon>Micromonosporales</taxon>
        <taxon>Micromonosporaceae</taxon>
        <taxon>Dactylosporangium</taxon>
    </lineage>
</organism>
<dbReference type="InterPro" id="IPR011990">
    <property type="entry name" value="TPR-like_helical_dom_sf"/>
</dbReference>
<proteinExistence type="predicted"/>
<accession>A0A919PJH4</accession>
<protein>
    <recommendedName>
        <fullName evidence="4">Sel1 repeat family protein</fullName>
    </recommendedName>
</protein>
<name>A0A919PJH4_9ACTN</name>
<dbReference type="EMBL" id="BONQ01000058">
    <property type="protein sequence ID" value="GIG45916.1"/>
    <property type="molecule type" value="Genomic_DNA"/>
</dbReference>
<dbReference type="SUPFAM" id="SSF81901">
    <property type="entry name" value="HCP-like"/>
    <property type="match status" value="1"/>
</dbReference>
<evidence type="ECO:0000256" key="1">
    <source>
        <dbReference type="SAM" id="Coils"/>
    </source>
</evidence>
<feature type="coiled-coil region" evidence="1">
    <location>
        <begin position="192"/>
        <end position="251"/>
    </location>
</feature>
<dbReference type="Gene3D" id="1.25.40.10">
    <property type="entry name" value="Tetratricopeptide repeat domain"/>
    <property type="match status" value="1"/>
</dbReference>
<comment type="caution">
    <text evidence="2">The sequence shown here is derived from an EMBL/GenBank/DDBJ whole genome shotgun (WGS) entry which is preliminary data.</text>
</comment>
<sequence>MNLEDRLRGAADAIIEATRHESPQDELKKLYVESDQRAQDPLELLAFDHAMKETQLGPAAYALGVHYVVQDKLDEADYWLRVAAQSDVGDAALRLAQLCELRAVLNFNKSEGPDSALEQLSHSQNLEARYWYTRAAAAGYENGKPELLSVAEQPNEPIDCCDHMEVGSSLLRAGRLVDNAQEEALTIVRRARRDAESFVEDAQEEADQAQVMAREARRDAQAFVDEARAEVESLANQREILALQLAQLRSMLEGLATVVARNETGRSGFGRLSGRLRRGRSRAASRRSVMSADVEFCARIIAGVQDALEMPDDEIPSRDLLARAIASVSPTGRQHDIRHESIRLAESTVGSQRRMSAAWGSVAVAGR</sequence>
<dbReference type="Proteomes" id="UP000660611">
    <property type="component" value="Unassembled WGS sequence"/>
</dbReference>